<dbReference type="SMART" id="SM00271">
    <property type="entry name" value="DnaJ"/>
    <property type="match status" value="1"/>
</dbReference>
<dbReference type="InterPro" id="IPR008971">
    <property type="entry name" value="HSP40/DnaJ_pept-bd"/>
</dbReference>
<dbReference type="FunFam" id="2.60.260.20:FF:000013">
    <property type="entry name" value="DnaJ subfamily B member 11"/>
    <property type="match status" value="1"/>
</dbReference>
<dbReference type="CDD" id="cd10747">
    <property type="entry name" value="DnaJ_C"/>
    <property type="match status" value="1"/>
</dbReference>
<evidence type="ECO:0000259" key="3">
    <source>
        <dbReference type="PROSITE" id="PS50076"/>
    </source>
</evidence>
<evidence type="ECO:0000313" key="4">
    <source>
        <dbReference type="EMBL" id="MDF1587286.1"/>
    </source>
</evidence>
<protein>
    <submittedName>
        <fullName evidence="4">J domain-containing protein</fullName>
    </submittedName>
</protein>
<accession>A0AAP3XSR0</accession>
<feature type="domain" description="J" evidence="3">
    <location>
        <begin position="4"/>
        <end position="69"/>
    </location>
</feature>
<dbReference type="SUPFAM" id="SSF46565">
    <property type="entry name" value="Chaperone J-domain"/>
    <property type="match status" value="1"/>
</dbReference>
<dbReference type="Gene3D" id="1.10.287.110">
    <property type="entry name" value="DnaJ domain"/>
    <property type="match status" value="1"/>
</dbReference>
<dbReference type="Pfam" id="PF01556">
    <property type="entry name" value="DnaJ_C"/>
    <property type="match status" value="1"/>
</dbReference>
<comment type="caution">
    <text evidence="4">The sequence shown here is derived from an EMBL/GenBank/DDBJ whole genome shotgun (WGS) entry which is preliminary data.</text>
</comment>
<dbReference type="PROSITE" id="PS00636">
    <property type="entry name" value="DNAJ_1"/>
    <property type="match status" value="1"/>
</dbReference>
<dbReference type="InterPro" id="IPR001623">
    <property type="entry name" value="DnaJ_domain"/>
</dbReference>
<feature type="compositionally biased region" description="Basic and acidic residues" evidence="2">
    <location>
        <begin position="67"/>
        <end position="78"/>
    </location>
</feature>
<evidence type="ECO:0000313" key="5">
    <source>
        <dbReference type="Proteomes" id="UP001301140"/>
    </source>
</evidence>
<dbReference type="InterPro" id="IPR036869">
    <property type="entry name" value="J_dom_sf"/>
</dbReference>
<dbReference type="InterPro" id="IPR018253">
    <property type="entry name" value="DnaJ_domain_CS"/>
</dbReference>
<dbReference type="InterPro" id="IPR002939">
    <property type="entry name" value="DnaJ_C"/>
</dbReference>
<keyword evidence="1" id="KW-0143">Chaperone</keyword>
<sequence length="314" mass="33503">MSRSLYDTLGVGRQASEQEITRAYRKLAKTCHPDLHPGDKTAEDKFRRITAAYDVLRDKTSRARYDRGEIDEEGRERGPAGGYWQQRGSGPYGGGAGPFRTGGPGGGPQGGFAGMDDVLSDLFGFGGRGRGRSRSGAGFAMPGEDVRLTLELDLPAAVRGGVRRVAMHDGSLLDVNIPPGTEDGQVLRLRGKGRPGHGGAAGDALVEIKVAEHPLFRRKGLDIHADLPVPLATAVMGGKLHVPTLDGQVSVKVPKHASSGKILRLRGKGVHDARSKRHGDLLVRLMVELPDPASEPDLMAALEQWAQRQKAPAA</sequence>
<dbReference type="EMBL" id="JARGEQ010000126">
    <property type="protein sequence ID" value="MDF1587286.1"/>
    <property type="molecule type" value="Genomic_DNA"/>
</dbReference>
<dbReference type="Proteomes" id="UP001301140">
    <property type="component" value="Unassembled WGS sequence"/>
</dbReference>
<dbReference type="AlphaFoldDB" id="A0AAP3XSR0"/>
<keyword evidence="5" id="KW-1185">Reference proteome</keyword>
<dbReference type="Gene3D" id="2.60.260.20">
    <property type="entry name" value="Urease metallochaperone UreE, N-terminal domain"/>
    <property type="match status" value="2"/>
</dbReference>
<proteinExistence type="predicted"/>
<evidence type="ECO:0000256" key="2">
    <source>
        <dbReference type="SAM" id="MobiDB-lite"/>
    </source>
</evidence>
<dbReference type="Pfam" id="PF00226">
    <property type="entry name" value="DnaJ"/>
    <property type="match status" value="1"/>
</dbReference>
<dbReference type="GO" id="GO:0005737">
    <property type="term" value="C:cytoplasm"/>
    <property type="evidence" value="ECO:0007669"/>
    <property type="project" value="TreeGrafter"/>
</dbReference>
<gene>
    <name evidence="4" type="ORF">PZ740_12945</name>
</gene>
<dbReference type="GO" id="GO:0051082">
    <property type="term" value="F:unfolded protein binding"/>
    <property type="evidence" value="ECO:0007669"/>
    <property type="project" value="InterPro"/>
</dbReference>
<evidence type="ECO:0000256" key="1">
    <source>
        <dbReference type="ARBA" id="ARBA00023186"/>
    </source>
</evidence>
<dbReference type="PANTHER" id="PTHR43096:SF52">
    <property type="entry name" value="DNAJ HOMOLOG 1, MITOCHONDRIAL-RELATED"/>
    <property type="match status" value="1"/>
</dbReference>
<dbReference type="PRINTS" id="PR00625">
    <property type="entry name" value="JDOMAIN"/>
</dbReference>
<dbReference type="GO" id="GO:0042026">
    <property type="term" value="P:protein refolding"/>
    <property type="evidence" value="ECO:0007669"/>
    <property type="project" value="TreeGrafter"/>
</dbReference>
<organism evidence="4 5">
    <name type="scientific">Marinimicrococcus flavescens</name>
    <dbReference type="NCBI Taxonomy" id="3031815"/>
    <lineage>
        <taxon>Bacteria</taxon>
        <taxon>Pseudomonadati</taxon>
        <taxon>Pseudomonadota</taxon>
        <taxon>Alphaproteobacteria</taxon>
        <taxon>Geminicoccales</taxon>
        <taxon>Geminicoccaceae</taxon>
        <taxon>Marinimicrococcus</taxon>
    </lineage>
</organism>
<name>A0AAP3XSR0_9PROT</name>
<feature type="region of interest" description="Disordered" evidence="2">
    <location>
        <begin position="67"/>
        <end position="113"/>
    </location>
</feature>
<dbReference type="SUPFAM" id="SSF49493">
    <property type="entry name" value="HSP40/DnaJ peptide-binding domain"/>
    <property type="match status" value="2"/>
</dbReference>
<dbReference type="RefSeq" id="WP_327789703.1">
    <property type="nucleotide sequence ID" value="NZ_JARGEQ010000126.1"/>
</dbReference>
<feature type="compositionally biased region" description="Gly residues" evidence="2">
    <location>
        <begin position="90"/>
        <end position="113"/>
    </location>
</feature>
<dbReference type="PROSITE" id="PS50076">
    <property type="entry name" value="DNAJ_2"/>
    <property type="match status" value="1"/>
</dbReference>
<dbReference type="PANTHER" id="PTHR43096">
    <property type="entry name" value="DNAJ HOMOLOG 1, MITOCHONDRIAL-RELATED"/>
    <property type="match status" value="1"/>
</dbReference>
<dbReference type="CDD" id="cd06257">
    <property type="entry name" value="DnaJ"/>
    <property type="match status" value="1"/>
</dbReference>
<reference evidence="4 5" key="1">
    <citation type="submission" date="2023-03" db="EMBL/GenBank/DDBJ databases">
        <title>YIM 152171 draft genome.</title>
        <authorList>
            <person name="Yang Z."/>
        </authorList>
    </citation>
    <scope>NUCLEOTIDE SEQUENCE [LARGE SCALE GENOMIC DNA]</scope>
    <source>
        <strain evidence="4 5">YIM 152171</strain>
    </source>
</reference>